<organism evidence="2 3">
    <name type="scientific">Anopheles christyi</name>
    <dbReference type="NCBI Taxonomy" id="43041"/>
    <lineage>
        <taxon>Eukaryota</taxon>
        <taxon>Metazoa</taxon>
        <taxon>Ecdysozoa</taxon>
        <taxon>Arthropoda</taxon>
        <taxon>Hexapoda</taxon>
        <taxon>Insecta</taxon>
        <taxon>Pterygota</taxon>
        <taxon>Neoptera</taxon>
        <taxon>Endopterygota</taxon>
        <taxon>Diptera</taxon>
        <taxon>Nematocera</taxon>
        <taxon>Culicoidea</taxon>
        <taxon>Culicidae</taxon>
        <taxon>Anophelinae</taxon>
        <taxon>Anopheles</taxon>
    </lineage>
</organism>
<sequence>MGISIATLIVVSLLQCITADPRPEFALSAPVPGTSRVGIAASEAKAIISVLNNSTLNFTIRYNLTLLPTVFKAVQNVSNDFLALGTTVVTSITALASNSSGDVDTVFGAAIAAVSNASAYANSTLPSITAPLTQLIGKHLKEKLEDSFQHIGKALSALTTILKDLQTGARNALTEAGTNGTITSTIVSNNLRRSMITELVKALQLLRATVPVLKYTVDSTVEGIAIADQYLLDLSAKVASTVGEKSSIAADLDGIIQTINGTITNTTTHIDTELSQLKANFSALTNVANSTNGTKILTLLGDYEANVSDLRNKTPSIQTILNNLTQSVIDVYAIASPLFFLQDSYVVDALITTLIANADYSQYCFFKYKDFLFTMLETVSIDARECVDKEVRRLEYFRVTIGLILDLLFFDYEDIGGDLTVCNGISNTANLDECMTSLASIYVKLEEAFGEMFALGYDTVSREVTASKDESGPAMMRLLVFVLCMQSLSQLLPSALAKPDFGIKLPIKSSGKVSVAVLNAQTVLIAADDNTPFTANSNYKGLQELANVTVRVATELVNVGNDLIPNVTNLVSDISGNVSGAFATVYTNINQTKETISTKLPTAIADIKAVFKTHFNSTGLDYIPKQFNDGFRRIVLGLDDLAAKLQALNKAIDAAGNEAMGVTELTDTLVKQYVKPAFVYDVVFSVNQLKGYLPVIKYTIDSTLENIKIADDYLLLVRIGANDTAIATNKTVESVKNVTDAIANDVQTNLNATTLKLIDVQTGIRDTLNLITSAPNMYTVNAALSSIGEDVYKSQTERYPLMVDQLKALIDAITNALSGGSTTGQLSSPLLDSLILTVIENGKYAQFCFYKYMGLVFGFLTSLTDNAALCVDKEISRLEYLQETLALMWSLFPSDYESWLSELNTCEILTTPGSLTACVDALSAFYDELRKNFQLKIESFFELIETEASASTNRVMICIELTKLNLIEFTEPDLINDIRACAWSGPTADD</sequence>
<evidence type="ECO:0000313" key="3">
    <source>
        <dbReference type="Proteomes" id="UP000075881"/>
    </source>
</evidence>
<dbReference type="VEuPathDB" id="VectorBase:ACHR007565"/>
<reference evidence="2" key="2">
    <citation type="submission" date="2020-05" db="UniProtKB">
        <authorList>
            <consortium name="EnsemblMetazoa"/>
        </authorList>
    </citation>
    <scope>IDENTIFICATION</scope>
    <source>
        <strain evidence="2">ACHKN1017</strain>
    </source>
</reference>
<dbReference type="EnsemblMetazoa" id="ACHR007565-RA">
    <property type="protein sequence ID" value="ACHR007565-PA"/>
    <property type="gene ID" value="ACHR007565"/>
</dbReference>
<keyword evidence="3" id="KW-1185">Reference proteome</keyword>
<feature type="chain" id="PRO_5008125234" description="Protein TsetseEP domain-containing protein" evidence="1">
    <location>
        <begin position="20"/>
        <end position="990"/>
    </location>
</feature>
<evidence type="ECO:0000313" key="2">
    <source>
        <dbReference type="EnsemblMetazoa" id="ACHR007565-PA"/>
    </source>
</evidence>
<accession>A0A182K9X8</accession>
<dbReference type="AlphaFoldDB" id="A0A182K9X8"/>
<evidence type="ECO:0008006" key="4">
    <source>
        <dbReference type="Google" id="ProtNLM"/>
    </source>
</evidence>
<evidence type="ECO:0000256" key="1">
    <source>
        <dbReference type="SAM" id="SignalP"/>
    </source>
</evidence>
<proteinExistence type="predicted"/>
<dbReference type="Proteomes" id="UP000075881">
    <property type="component" value="Unassembled WGS sequence"/>
</dbReference>
<protein>
    <recommendedName>
        <fullName evidence="4">Protein TsetseEP domain-containing protein</fullName>
    </recommendedName>
</protein>
<reference evidence="3" key="1">
    <citation type="submission" date="2013-03" db="EMBL/GenBank/DDBJ databases">
        <title>The Genome Sequence of Anopheles christyi ACHKN1017.</title>
        <authorList>
            <consortium name="The Broad Institute Genomics Platform"/>
            <person name="Neafsey D.E."/>
            <person name="Besansky N."/>
            <person name="Walker B."/>
            <person name="Young S.K."/>
            <person name="Zeng Q."/>
            <person name="Gargeya S."/>
            <person name="Fitzgerald M."/>
            <person name="Haas B."/>
            <person name="Abouelleil A."/>
            <person name="Allen A.W."/>
            <person name="Alvarado L."/>
            <person name="Arachchi H.M."/>
            <person name="Berlin A.M."/>
            <person name="Chapman S.B."/>
            <person name="Gainer-Dewar J."/>
            <person name="Goldberg J."/>
            <person name="Griggs A."/>
            <person name="Gujja S."/>
            <person name="Hansen M."/>
            <person name="Howarth C."/>
            <person name="Imamovic A."/>
            <person name="Ireland A."/>
            <person name="Larimer J."/>
            <person name="McCowan C."/>
            <person name="Murphy C."/>
            <person name="Pearson M."/>
            <person name="Poon T.W."/>
            <person name="Priest M."/>
            <person name="Roberts A."/>
            <person name="Saif S."/>
            <person name="Shea T."/>
            <person name="Sisk P."/>
            <person name="Sykes S."/>
            <person name="Wortman J."/>
            <person name="Nusbaum C."/>
            <person name="Birren B."/>
        </authorList>
    </citation>
    <scope>NUCLEOTIDE SEQUENCE [LARGE SCALE GENOMIC DNA]</scope>
    <source>
        <strain evidence="3">ACHKN1017</strain>
    </source>
</reference>
<name>A0A182K9X8_9DIPT</name>
<feature type="signal peptide" evidence="1">
    <location>
        <begin position="1"/>
        <end position="19"/>
    </location>
</feature>
<keyword evidence="1" id="KW-0732">Signal</keyword>